<sequence>MTYISHHNLESDLNESNSILITGIKRGDSNYCINLPSDDDIYISIIDRENIRVLHKLNNRDVNLRNQDAIDHLLTSILPGKKFILDITFLPINVWGVLLRRLIILHISHCVMYKSSESYENMDAGETIEEFHMSDEIEGIYPLPGFYRLNRPKLGQTKIFIPILGFQGSRVQYILDKEIEADYLIHPLLGVPGIRSDYGRISLFQNRQMINQKGVYKNIAYYSAWSPFEAITEMKKIIEGRSGLYIKIAPLGNKPSSLAAILFAMHCEKLKGHMVNIIFDHPKIPSDFEKRTGKIYIYDTHEYWYQK</sequence>
<evidence type="ECO:0000313" key="2">
    <source>
        <dbReference type="Proteomes" id="UP001217044"/>
    </source>
</evidence>
<gene>
    <name evidence="1" type="ORF">M8445_07305</name>
</gene>
<name>A0ABY7V4F2_9DEIO</name>
<dbReference type="EMBL" id="CP115165">
    <property type="protein sequence ID" value="WDA59995.1"/>
    <property type="molecule type" value="Genomic_DNA"/>
</dbReference>
<proteinExistence type="predicted"/>
<dbReference type="Proteomes" id="UP001217044">
    <property type="component" value="Chromosome"/>
</dbReference>
<accession>A0ABY7V4F2</accession>
<organism evidence="1 2">
    <name type="scientific">Deinococcus aquaticus</name>
    <dbReference type="NCBI Taxonomy" id="328692"/>
    <lineage>
        <taxon>Bacteria</taxon>
        <taxon>Thermotogati</taxon>
        <taxon>Deinococcota</taxon>
        <taxon>Deinococci</taxon>
        <taxon>Deinococcales</taxon>
        <taxon>Deinococcaceae</taxon>
        <taxon>Deinococcus</taxon>
    </lineage>
</organism>
<dbReference type="RefSeq" id="WP_273990710.1">
    <property type="nucleotide sequence ID" value="NZ_BAABQT010000032.1"/>
</dbReference>
<keyword evidence="2" id="KW-1185">Reference proteome</keyword>
<reference evidence="1 2" key="1">
    <citation type="submission" date="2022-12" db="EMBL/GenBank/DDBJ databases">
        <title>Genome Sequence of Deinococcus aquaticus Type Strain PB314.</title>
        <authorList>
            <person name="Albert C."/>
            <person name="Hill J."/>
            <person name="Boren L."/>
            <person name="Scholz-Ng S."/>
            <person name="Fatema N."/>
            <person name="Grosso R."/>
            <person name="Soboslay E."/>
            <person name="Tuohy J."/>
        </authorList>
    </citation>
    <scope>NUCLEOTIDE SEQUENCE [LARGE SCALE GENOMIC DNA]</scope>
    <source>
        <strain evidence="1 2">PB-314</strain>
    </source>
</reference>
<protein>
    <submittedName>
        <fullName evidence="1">Uncharacterized protein</fullName>
    </submittedName>
</protein>
<evidence type="ECO:0000313" key="1">
    <source>
        <dbReference type="EMBL" id="WDA59995.1"/>
    </source>
</evidence>